<dbReference type="InterPro" id="IPR029021">
    <property type="entry name" value="Prot-tyrosine_phosphatase-like"/>
</dbReference>
<comment type="caution">
    <text evidence="5">The sequence shown here is derived from an EMBL/GenBank/DDBJ whole genome shotgun (WGS) entry which is preliminary data.</text>
</comment>
<evidence type="ECO:0000256" key="2">
    <source>
        <dbReference type="ARBA" id="ARBA00022801"/>
    </source>
</evidence>
<gene>
    <name evidence="5" type="ORF">ACFQ2F_13070</name>
</gene>
<protein>
    <submittedName>
        <fullName evidence="5">Tyrosine-protein phosphatase</fullName>
    </submittedName>
</protein>
<dbReference type="PANTHER" id="PTHR31126:SF72">
    <property type="entry name" value="DUAL SPECIFICITY PROTEIN PHOSPHATASE TPBA"/>
    <property type="match status" value="1"/>
</dbReference>
<comment type="similarity">
    <text evidence="1">Belongs to the protein-tyrosine phosphatase family.</text>
</comment>
<keyword evidence="3" id="KW-0472">Membrane</keyword>
<name>A0ABW3JCP1_9HYPH</name>
<dbReference type="SUPFAM" id="SSF52799">
    <property type="entry name" value="(Phosphotyrosine protein) phosphatases II"/>
    <property type="match status" value="1"/>
</dbReference>
<dbReference type="PROSITE" id="PS00383">
    <property type="entry name" value="TYR_PHOSPHATASE_1"/>
    <property type="match status" value="1"/>
</dbReference>
<feature type="domain" description="Tyrosine specific protein phosphatases" evidence="4">
    <location>
        <begin position="114"/>
        <end position="149"/>
    </location>
</feature>
<keyword evidence="2" id="KW-0378">Hydrolase</keyword>
<dbReference type="RefSeq" id="WP_379090765.1">
    <property type="nucleotide sequence ID" value="NZ_JBHTJO010000002.1"/>
</dbReference>
<evidence type="ECO:0000256" key="1">
    <source>
        <dbReference type="ARBA" id="ARBA00009580"/>
    </source>
</evidence>
<evidence type="ECO:0000313" key="6">
    <source>
        <dbReference type="Proteomes" id="UP001597102"/>
    </source>
</evidence>
<reference evidence="6" key="1">
    <citation type="journal article" date="2019" name="Int. J. Syst. Evol. Microbiol.">
        <title>The Global Catalogue of Microorganisms (GCM) 10K type strain sequencing project: providing services to taxonomists for standard genome sequencing and annotation.</title>
        <authorList>
            <consortium name="The Broad Institute Genomics Platform"/>
            <consortium name="The Broad Institute Genome Sequencing Center for Infectious Disease"/>
            <person name="Wu L."/>
            <person name="Ma J."/>
        </authorList>
    </citation>
    <scope>NUCLEOTIDE SEQUENCE [LARGE SCALE GENOMIC DNA]</scope>
    <source>
        <strain evidence="6">CCUG 61697</strain>
    </source>
</reference>
<dbReference type="InterPro" id="IPR016130">
    <property type="entry name" value="Tyr_Pase_AS"/>
</dbReference>
<keyword evidence="6" id="KW-1185">Reference proteome</keyword>
<dbReference type="InterPro" id="IPR057023">
    <property type="entry name" value="PTP-SAK"/>
</dbReference>
<sequence length="197" mass="21309">METSKGNTPSFGLQAKRVGIGALVMLGLMGAYLGMLELSGNFRAVIPGELYRSGQPTAAAIARYRAAHGIKTIINLRGENAGRDWYDTELAESEKLGITHLNFRMSAKHELSQAKAAELIDMMAAAEKPLLIHCSSGADRTGLASALYVAAVAKLGEIRAEDQLTPVYGHIPLPFLNIYAMDDTFEKLEPWLGFPDS</sequence>
<keyword evidence="3" id="KW-1133">Transmembrane helix</keyword>
<dbReference type="PANTHER" id="PTHR31126">
    <property type="entry name" value="TYROSINE-PROTEIN PHOSPHATASE"/>
    <property type="match status" value="1"/>
</dbReference>
<dbReference type="PROSITE" id="PS50056">
    <property type="entry name" value="TYR_PHOSPHATASE_2"/>
    <property type="match status" value="1"/>
</dbReference>
<dbReference type="InterPro" id="IPR000387">
    <property type="entry name" value="Tyr_Pase_dom"/>
</dbReference>
<keyword evidence="3" id="KW-0812">Transmembrane</keyword>
<evidence type="ECO:0000256" key="3">
    <source>
        <dbReference type="SAM" id="Phobius"/>
    </source>
</evidence>
<feature type="transmembrane region" description="Helical" evidence="3">
    <location>
        <begin position="20"/>
        <end position="38"/>
    </location>
</feature>
<dbReference type="Pfam" id="PF22784">
    <property type="entry name" value="PTP-SAK"/>
    <property type="match status" value="1"/>
</dbReference>
<dbReference type="Proteomes" id="UP001597102">
    <property type="component" value="Unassembled WGS sequence"/>
</dbReference>
<proteinExistence type="inferred from homology"/>
<dbReference type="Gene3D" id="3.90.190.10">
    <property type="entry name" value="Protein tyrosine phosphatase superfamily"/>
    <property type="match status" value="1"/>
</dbReference>
<evidence type="ECO:0000259" key="4">
    <source>
        <dbReference type="PROSITE" id="PS50056"/>
    </source>
</evidence>
<accession>A0ABW3JCP1</accession>
<evidence type="ECO:0000313" key="5">
    <source>
        <dbReference type="EMBL" id="MFD0988029.1"/>
    </source>
</evidence>
<dbReference type="EMBL" id="JBHTJO010000002">
    <property type="protein sequence ID" value="MFD0988029.1"/>
    <property type="molecule type" value="Genomic_DNA"/>
</dbReference>
<organism evidence="5 6">
    <name type="scientific">Methyloligella solikamskensis</name>
    <dbReference type="NCBI Taxonomy" id="1177756"/>
    <lineage>
        <taxon>Bacteria</taxon>
        <taxon>Pseudomonadati</taxon>
        <taxon>Pseudomonadota</taxon>
        <taxon>Alphaproteobacteria</taxon>
        <taxon>Hyphomicrobiales</taxon>
        <taxon>Hyphomicrobiaceae</taxon>
        <taxon>Methyloligella</taxon>
    </lineage>
</organism>